<organism evidence="1 2">
    <name type="scientific">Glaciimonas soli</name>
    <dbReference type="NCBI Taxonomy" id="2590999"/>
    <lineage>
        <taxon>Bacteria</taxon>
        <taxon>Pseudomonadati</taxon>
        <taxon>Pseudomonadota</taxon>
        <taxon>Betaproteobacteria</taxon>
        <taxon>Burkholderiales</taxon>
        <taxon>Oxalobacteraceae</taxon>
        <taxon>Glaciimonas</taxon>
    </lineage>
</organism>
<dbReference type="RefSeq" id="WP_153235723.1">
    <property type="nucleotide sequence ID" value="NZ_WINI01000008.1"/>
</dbReference>
<proteinExistence type="predicted"/>
<dbReference type="AlphaFoldDB" id="A0A843YVT9"/>
<comment type="caution">
    <text evidence="1">The sequence shown here is derived from an EMBL/GenBank/DDBJ whole genome shotgun (WGS) entry which is preliminary data.</text>
</comment>
<evidence type="ECO:0000313" key="2">
    <source>
        <dbReference type="Proteomes" id="UP000451565"/>
    </source>
</evidence>
<protein>
    <submittedName>
        <fullName evidence="1">Uncharacterized protein</fullName>
    </submittedName>
</protein>
<dbReference type="EMBL" id="WINI01000008">
    <property type="protein sequence ID" value="MQR02097.1"/>
    <property type="molecule type" value="Genomic_DNA"/>
</dbReference>
<name>A0A843YVT9_9BURK</name>
<gene>
    <name evidence="1" type="ORF">GEV47_15580</name>
</gene>
<reference evidence="1 2" key="1">
    <citation type="submission" date="2019-10" db="EMBL/GenBank/DDBJ databases">
        <title>Glaciimonas soli sp. nov., a psychrophilic bacterium isolated from the forest soil of a high elevation mountain in Taiwan.</title>
        <authorList>
            <person name="Wang L.-T."/>
            <person name="Shieh W.Y."/>
        </authorList>
    </citation>
    <scope>NUCLEOTIDE SEQUENCE [LARGE SCALE GENOMIC DNA]</scope>
    <source>
        <strain evidence="1 2">GS1</strain>
    </source>
</reference>
<accession>A0A843YVT9</accession>
<sequence length="200" mass="23029">MTNKKINSIFILIILSLFSYASLAKNLILTKLSDAEFKKDAIEIKKNIVGKTPFVHEFWLINSEAYKLYYKGDTFHFIPFSYLSENMTTRVSILKINSTTDFFTNDIDSGSRKDVKAVSTIDINKDGIQEIAYLFVDATQGHTINDGMIFSYNEKTHNFTMDEDKTAIFNCYIEKIFDISQSTSKINFKNLENYYGSKCE</sequence>
<keyword evidence="2" id="KW-1185">Reference proteome</keyword>
<evidence type="ECO:0000313" key="1">
    <source>
        <dbReference type="EMBL" id="MQR02097.1"/>
    </source>
</evidence>
<dbReference type="Proteomes" id="UP000451565">
    <property type="component" value="Unassembled WGS sequence"/>
</dbReference>